<feature type="transmembrane region" description="Helical" evidence="1">
    <location>
        <begin position="190"/>
        <end position="209"/>
    </location>
</feature>
<feature type="transmembrane region" description="Helical" evidence="1">
    <location>
        <begin position="385"/>
        <end position="405"/>
    </location>
</feature>
<proteinExistence type="predicted"/>
<feature type="transmembrane region" description="Helical" evidence="1">
    <location>
        <begin position="81"/>
        <end position="103"/>
    </location>
</feature>
<sequence>MATRTEYMEKQLTILGKSGFLKLTLFVILISYFYNVAVFNYSITGNNELRLYDFVGVVVLYQFYQHRMVLLWFINQKKYLYYLWTFIRWCMFMMIFTFFISYLNGRLTWILRTTLFMYHFLIFYFSFVFFLILMRRGKVLKQFVYLHIIMVIVAAMVVLLQHFGVIPYLWSDLDRKAYGGFLSGILGPNKIVLGMVMYISLITFIGVFIQKELRVNKLMLLAGILFAVIALGLSGSRTSYVGLLVFLVYFFFRSTGKFIYMSVMLGAGFLIVSMYNSEIFTMIENVINGRVFSKISDPSLITQGNVDQLYEDLGSGRKNLSLMYIDYLLTNVYVVPFGSGFNNFILVGNSAHNIYLTLINEVGLVGLFFYVRWLTSYFSLEFTNFTQLGIVLKGLVLATMVTLLFGEQLYVYRPVFAILGLFLFATAILVSPRYYKKT</sequence>
<feature type="transmembrane region" description="Helical" evidence="1">
    <location>
        <begin position="327"/>
        <end position="348"/>
    </location>
</feature>
<evidence type="ECO:0000313" key="3">
    <source>
        <dbReference type="Proteomes" id="UP000244090"/>
    </source>
</evidence>
<feature type="transmembrane region" description="Helical" evidence="1">
    <location>
        <begin position="258"/>
        <end position="275"/>
    </location>
</feature>
<feature type="transmembrane region" description="Helical" evidence="1">
    <location>
        <begin position="115"/>
        <end position="133"/>
    </location>
</feature>
<dbReference type="Proteomes" id="UP000244090">
    <property type="component" value="Unassembled WGS sequence"/>
</dbReference>
<dbReference type="PANTHER" id="PTHR37422:SF13">
    <property type="entry name" value="LIPOPOLYSACCHARIDE BIOSYNTHESIS PROTEIN PA4999-RELATED"/>
    <property type="match status" value="1"/>
</dbReference>
<keyword evidence="1" id="KW-1133">Transmembrane helix</keyword>
<organism evidence="2 3">
    <name type="scientific">Kordia periserrulae</name>
    <dbReference type="NCBI Taxonomy" id="701523"/>
    <lineage>
        <taxon>Bacteria</taxon>
        <taxon>Pseudomonadati</taxon>
        <taxon>Bacteroidota</taxon>
        <taxon>Flavobacteriia</taxon>
        <taxon>Flavobacteriales</taxon>
        <taxon>Flavobacteriaceae</taxon>
        <taxon>Kordia</taxon>
    </lineage>
</organism>
<dbReference type="AlphaFoldDB" id="A0A2T6BZR8"/>
<evidence type="ECO:0000256" key="1">
    <source>
        <dbReference type="SAM" id="Phobius"/>
    </source>
</evidence>
<reference evidence="2 3" key="1">
    <citation type="submission" date="2018-04" db="EMBL/GenBank/DDBJ databases">
        <title>Genomic Encyclopedia of Archaeal and Bacterial Type Strains, Phase II (KMG-II): from individual species to whole genera.</title>
        <authorList>
            <person name="Goeker M."/>
        </authorList>
    </citation>
    <scope>NUCLEOTIDE SEQUENCE [LARGE SCALE GENOMIC DNA]</scope>
    <source>
        <strain evidence="2 3">DSM 25731</strain>
    </source>
</reference>
<dbReference type="RefSeq" id="WP_108114723.1">
    <property type="nucleotide sequence ID" value="NZ_QBKT01000004.1"/>
</dbReference>
<protein>
    <submittedName>
        <fullName evidence="2">O-antigen ligase-like membrane protein</fullName>
    </submittedName>
</protein>
<dbReference type="OrthoDB" id="1402500at2"/>
<feature type="transmembrane region" description="Helical" evidence="1">
    <location>
        <begin position="12"/>
        <end position="34"/>
    </location>
</feature>
<gene>
    <name evidence="2" type="ORF">C8N46_104130</name>
</gene>
<keyword evidence="1" id="KW-0812">Transmembrane</keyword>
<dbReference type="GO" id="GO:0016874">
    <property type="term" value="F:ligase activity"/>
    <property type="evidence" value="ECO:0007669"/>
    <property type="project" value="UniProtKB-KW"/>
</dbReference>
<feature type="transmembrane region" description="Helical" evidence="1">
    <location>
        <begin position="145"/>
        <end position="170"/>
    </location>
</feature>
<keyword evidence="1" id="KW-0472">Membrane</keyword>
<comment type="caution">
    <text evidence="2">The sequence shown here is derived from an EMBL/GenBank/DDBJ whole genome shotgun (WGS) entry which is preliminary data.</text>
</comment>
<name>A0A2T6BZR8_9FLAO</name>
<dbReference type="InterPro" id="IPR051533">
    <property type="entry name" value="WaaL-like"/>
</dbReference>
<feature type="transmembrane region" description="Helical" evidence="1">
    <location>
        <begin position="354"/>
        <end position="373"/>
    </location>
</feature>
<keyword evidence="2" id="KW-0436">Ligase</keyword>
<dbReference type="PANTHER" id="PTHR37422">
    <property type="entry name" value="TEICHURONIC ACID BIOSYNTHESIS PROTEIN TUAE"/>
    <property type="match status" value="1"/>
</dbReference>
<accession>A0A2T6BZR8</accession>
<keyword evidence="3" id="KW-1185">Reference proteome</keyword>
<dbReference type="EMBL" id="QBKT01000004">
    <property type="protein sequence ID" value="PTX61487.1"/>
    <property type="molecule type" value="Genomic_DNA"/>
</dbReference>
<feature type="transmembrane region" description="Helical" evidence="1">
    <location>
        <begin position="221"/>
        <end position="252"/>
    </location>
</feature>
<feature type="transmembrane region" description="Helical" evidence="1">
    <location>
        <begin position="411"/>
        <end position="430"/>
    </location>
</feature>
<evidence type="ECO:0000313" key="2">
    <source>
        <dbReference type="EMBL" id="PTX61487.1"/>
    </source>
</evidence>
<feature type="transmembrane region" description="Helical" evidence="1">
    <location>
        <begin position="54"/>
        <end position="74"/>
    </location>
</feature>